<keyword evidence="1" id="KW-0472">Membrane</keyword>
<reference evidence="3" key="2">
    <citation type="submission" date="2025-08" db="UniProtKB">
        <authorList>
            <consortium name="RefSeq"/>
        </authorList>
    </citation>
    <scope>IDENTIFICATION</scope>
    <source>
        <tissue evidence="3">Leaf</tissue>
    </source>
</reference>
<protein>
    <submittedName>
        <fullName evidence="3">Uncharacterized protein LOC108809554 isoform X1</fullName>
    </submittedName>
</protein>
<keyword evidence="1" id="KW-0812">Transmembrane</keyword>
<accession>A0A9W3C348</accession>
<sequence length="404" mass="46615">MNRVDEERWDWRRGINGLFWIERLFLCLVFVFPTYVFHLIVPIILPTTLMALPIYLFLIPNLSSVGPSGIGGFWLFLLDRSTFYLGLEYFNLLADGSKSTFLWRLNLSLSVVIHSIYVADHFLRSHQAVLPPPQSQNVVTPIFSDEGDVNKDVEKVKELVEDGKKMMTSMEHMIHSFLETLRKDWREFRDDEKKEMNIQQVDVVEQMVCSKMETLKDNVRLNVDEIWTGLLDDLRSIVAEDIKALRQDSGEYVKSVTDQLDKTYLAIQETAKEAMTTADKAQETYLAIKETSKEAKTTADKALETFLAVQETYKEAKTTADKALETYLVFQEGQNKRRMIRGEDVEGFVELKEQVRRMSVEAEIAAEEQARATGELVDARIQQWEEDNADYLASLPLLYCNKHN</sequence>
<dbReference type="RefSeq" id="XP_056846041.1">
    <property type="nucleotide sequence ID" value="XM_056990061.1"/>
</dbReference>
<gene>
    <name evidence="3" type="primary">LOC108809554</name>
</gene>
<dbReference type="Proteomes" id="UP000504610">
    <property type="component" value="Chromosome 6"/>
</dbReference>
<feature type="transmembrane region" description="Helical" evidence="1">
    <location>
        <begin position="20"/>
        <end position="45"/>
    </location>
</feature>
<dbReference type="SUPFAM" id="SSF58113">
    <property type="entry name" value="Apolipoprotein A-I"/>
    <property type="match status" value="1"/>
</dbReference>
<keyword evidence="1" id="KW-1133">Transmembrane helix</keyword>
<evidence type="ECO:0000256" key="1">
    <source>
        <dbReference type="SAM" id="Phobius"/>
    </source>
</evidence>
<evidence type="ECO:0000313" key="2">
    <source>
        <dbReference type="Proteomes" id="UP000504610"/>
    </source>
</evidence>
<feature type="transmembrane region" description="Helical" evidence="1">
    <location>
        <begin position="52"/>
        <end position="77"/>
    </location>
</feature>
<keyword evidence="2" id="KW-1185">Reference proteome</keyword>
<organism evidence="2 3">
    <name type="scientific">Raphanus sativus</name>
    <name type="common">Radish</name>
    <name type="synonym">Raphanus raphanistrum var. sativus</name>
    <dbReference type="NCBI Taxonomy" id="3726"/>
    <lineage>
        <taxon>Eukaryota</taxon>
        <taxon>Viridiplantae</taxon>
        <taxon>Streptophyta</taxon>
        <taxon>Embryophyta</taxon>
        <taxon>Tracheophyta</taxon>
        <taxon>Spermatophyta</taxon>
        <taxon>Magnoliopsida</taxon>
        <taxon>eudicotyledons</taxon>
        <taxon>Gunneridae</taxon>
        <taxon>Pentapetalae</taxon>
        <taxon>rosids</taxon>
        <taxon>malvids</taxon>
        <taxon>Brassicales</taxon>
        <taxon>Brassicaceae</taxon>
        <taxon>Brassiceae</taxon>
        <taxon>Raphanus</taxon>
    </lineage>
</organism>
<dbReference type="AlphaFoldDB" id="A0A9W3C348"/>
<dbReference type="GeneID" id="108809554"/>
<evidence type="ECO:0000313" key="3">
    <source>
        <dbReference type="RefSeq" id="XP_056846041.1"/>
    </source>
</evidence>
<reference evidence="2" key="1">
    <citation type="journal article" date="2019" name="Database">
        <title>The radish genome database (RadishGD): an integrated information resource for radish genomics.</title>
        <authorList>
            <person name="Yu H.J."/>
            <person name="Baek S."/>
            <person name="Lee Y.J."/>
            <person name="Cho A."/>
            <person name="Mun J.H."/>
        </authorList>
    </citation>
    <scope>NUCLEOTIDE SEQUENCE [LARGE SCALE GENOMIC DNA]</scope>
    <source>
        <strain evidence="2">cv. WK10039</strain>
    </source>
</reference>
<name>A0A9W3C348_RAPSA</name>
<proteinExistence type="predicted"/>
<dbReference type="OrthoDB" id="1071951at2759"/>